<dbReference type="AlphaFoldDB" id="A0AAJ0G7F2"/>
<feature type="compositionally biased region" description="Polar residues" evidence="1">
    <location>
        <begin position="15"/>
        <end position="26"/>
    </location>
</feature>
<dbReference type="Proteomes" id="UP001271007">
    <property type="component" value="Unassembled WGS sequence"/>
</dbReference>
<feature type="region of interest" description="Disordered" evidence="1">
    <location>
        <begin position="789"/>
        <end position="992"/>
    </location>
</feature>
<protein>
    <submittedName>
        <fullName evidence="2">Uncharacterized protein</fullName>
    </submittedName>
</protein>
<sequence>MAEETPHPTIDPEASISQPTHAFEQQWQPPDAAAFAPSHLAVSKVTRAWERRPLSPFSRSRVRVGKVWKRARPVGAMRLAASTREQGEDGFANERRKGRSSLQGGMKPIKKMCMDEGFGVGARVVGWEGVESPERKIVTRSRGEEELVELVDEEVEIVGQDEVEDEEEGDVTIEILDEDGTVLEINPEDGGQEAGWQDEVEEEEDDDVGGMGSALMDAYDVDTASDAFTNTVETVVVPIAQDARDTPVEADAADIRAAEARDTSLEAQIAVKSQAEKPVAPVFTFGTAPRSVQNVVLPEGFVSPAKQPARRTAKQYLFGSRRRTLPVQFAPDLPTPTLSAPLQEQYQPAEVEGQPAESADSDTISHSSFLEVEAVESDEAVASDAQDMDQEWEDVEESGSDFEMMETEKMLPSKPEAQAITSENDMAETIHISTPTTWTTALVDDATSAKLPSSPVPTIEGQHPGLPLRRSPRRKSTSPLKQSSLLPTTERSHLIAFTPLKPAPRLRPVSDAQPDTSMEEAEDHHASPSSPIERASSAPPEEPQMSPRKPFKPRISDDTALLQAFLNRAAENKNRGSRQSIENRRDSDAVRHALASPAKPEVLGELDVNSPSPRKTAAKEVLQSEDGGFGQVGLQSGATDLWDQIAEQATRKRQDDQEEQEEQQRLIEEEEAAPVPGSRTRRSGRTSRKPQTATPAPNKISIKGSASDGIVLRRSEAQEMALLTRNNTKKNKGASVLPPLRLTKMVMQFGNPDPAADNEIVDEATEEPAPEGRRGVRWAEVLVEYSQGGEVSDSSILSDELSASVQSDAADKIDAETATPAIGLAAAPPPAETPSKPKMRKLKAPRTAAAPGRTPLLPAPTTTAAIDDAEKPDTKTTAAAKSTASKRRSRIATPAKGLTNASLLPSDLDPQPVVPEPKVAPTKRKAPVSKLPAPAGAQASTSAQAPSNTASLLGQGKENTTSSLLASPPKKKAMLMPPPPTAGGKGFAAPKLDLGSKLDLAPKMKLAPVSLGAAPGLGGIGSGASGGADERAVPGLMSPAKKGGRGRMMGGEVGKGDFGGGNGSGNGGGGDEGVERLGLGLSSPAKKRTRRAL</sequence>
<feature type="compositionally biased region" description="Low complexity" evidence="1">
    <location>
        <begin position="845"/>
        <end position="865"/>
    </location>
</feature>
<feature type="region of interest" description="Disordered" evidence="1">
    <location>
        <begin position="377"/>
        <end position="403"/>
    </location>
</feature>
<name>A0AAJ0G7F2_9PEZI</name>
<gene>
    <name evidence="2" type="ORF">LTR09_011698</name>
</gene>
<feature type="compositionally biased region" description="Gly residues" evidence="1">
    <location>
        <begin position="1046"/>
        <end position="1071"/>
    </location>
</feature>
<feature type="region of interest" description="Disordered" evidence="1">
    <location>
        <begin position="1"/>
        <end position="26"/>
    </location>
</feature>
<reference evidence="2" key="1">
    <citation type="submission" date="2023-04" db="EMBL/GenBank/DDBJ databases">
        <title>Black Yeasts Isolated from many extreme environments.</title>
        <authorList>
            <person name="Coleine C."/>
            <person name="Stajich J.E."/>
            <person name="Selbmann L."/>
        </authorList>
    </citation>
    <scope>NUCLEOTIDE SEQUENCE</scope>
    <source>
        <strain evidence="2">CCFEE 5312</strain>
    </source>
</reference>
<evidence type="ECO:0000313" key="2">
    <source>
        <dbReference type="EMBL" id="KAK3046857.1"/>
    </source>
</evidence>
<comment type="caution">
    <text evidence="2">The sequence shown here is derived from an EMBL/GenBank/DDBJ whole genome shotgun (WGS) entry which is preliminary data.</text>
</comment>
<keyword evidence="3" id="KW-1185">Reference proteome</keyword>
<feature type="compositionally biased region" description="Gly residues" evidence="1">
    <location>
        <begin position="1015"/>
        <end position="1026"/>
    </location>
</feature>
<evidence type="ECO:0000256" key="1">
    <source>
        <dbReference type="SAM" id="MobiDB-lite"/>
    </source>
</evidence>
<accession>A0AAJ0G7F2</accession>
<feature type="compositionally biased region" description="Basic and acidic residues" evidence="1">
    <location>
        <begin position="581"/>
        <end position="591"/>
    </location>
</feature>
<feature type="compositionally biased region" description="Polar residues" evidence="1">
    <location>
        <begin position="477"/>
        <end position="489"/>
    </location>
</feature>
<feature type="region of interest" description="Disordered" evidence="1">
    <location>
        <begin position="448"/>
        <end position="711"/>
    </location>
</feature>
<dbReference type="EMBL" id="JAWDJX010000077">
    <property type="protein sequence ID" value="KAK3046857.1"/>
    <property type="molecule type" value="Genomic_DNA"/>
</dbReference>
<feature type="compositionally biased region" description="Basic residues" evidence="1">
    <location>
        <begin position="679"/>
        <end position="688"/>
    </location>
</feature>
<organism evidence="2 3">
    <name type="scientific">Extremus antarcticus</name>
    <dbReference type="NCBI Taxonomy" id="702011"/>
    <lineage>
        <taxon>Eukaryota</taxon>
        <taxon>Fungi</taxon>
        <taxon>Dikarya</taxon>
        <taxon>Ascomycota</taxon>
        <taxon>Pezizomycotina</taxon>
        <taxon>Dothideomycetes</taxon>
        <taxon>Dothideomycetidae</taxon>
        <taxon>Mycosphaerellales</taxon>
        <taxon>Extremaceae</taxon>
        <taxon>Extremus</taxon>
    </lineage>
</organism>
<feature type="region of interest" description="Disordered" evidence="1">
    <location>
        <begin position="84"/>
        <end position="106"/>
    </location>
</feature>
<proteinExistence type="predicted"/>
<evidence type="ECO:0000313" key="3">
    <source>
        <dbReference type="Proteomes" id="UP001271007"/>
    </source>
</evidence>
<feature type="compositionally biased region" description="Polar residues" evidence="1">
    <location>
        <begin position="938"/>
        <end position="965"/>
    </location>
</feature>
<feature type="region of interest" description="Disordered" evidence="1">
    <location>
        <begin position="1012"/>
        <end position="1093"/>
    </location>
</feature>
<feature type="compositionally biased region" description="Polar residues" evidence="1">
    <location>
        <begin position="792"/>
        <end position="807"/>
    </location>
</feature>
<feature type="compositionally biased region" description="Low complexity" evidence="1">
    <location>
        <begin position="816"/>
        <end position="826"/>
    </location>
</feature>